<dbReference type="InterPro" id="IPR036388">
    <property type="entry name" value="WH-like_DNA-bd_sf"/>
</dbReference>
<dbReference type="Proteomes" id="UP000233440">
    <property type="component" value="Unassembled WGS sequence"/>
</dbReference>
<name>A0A2N3LFY1_9BACI</name>
<dbReference type="InterPro" id="IPR036634">
    <property type="entry name" value="PRD_sf"/>
</dbReference>
<proteinExistence type="predicted"/>
<dbReference type="InterPro" id="IPR016152">
    <property type="entry name" value="PTrfase/Anion_transptr"/>
</dbReference>
<dbReference type="InterPro" id="IPR050661">
    <property type="entry name" value="BglG_antiterminators"/>
</dbReference>
<reference evidence="6 7" key="1">
    <citation type="submission" date="2017-11" db="EMBL/GenBank/DDBJ databases">
        <title>Bacillus camelliae sp. nov., isolated from pu'er tea.</title>
        <authorList>
            <person name="Niu L."/>
        </authorList>
    </citation>
    <scope>NUCLEOTIDE SEQUENCE [LARGE SCALE GENOMIC DNA]</scope>
    <source>
        <strain evidence="6 7">7578-1</strain>
    </source>
</reference>
<dbReference type="Gene3D" id="1.10.1790.10">
    <property type="entry name" value="PRD domain"/>
    <property type="match status" value="2"/>
</dbReference>
<dbReference type="CDD" id="cd00211">
    <property type="entry name" value="PTS_IIA_fru"/>
    <property type="match status" value="1"/>
</dbReference>
<dbReference type="AlphaFoldDB" id="A0A2N3LFY1"/>
<feature type="domain" description="PRD" evidence="5">
    <location>
        <begin position="304"/>
        <end position="411"/>
    </location>
</feature>
<feature type="domain" description="PRD" evidence="5">
    <location>
        <begin position="193"/>
        <end position="298"/>
    </location>
</feature>
<dbReference type="RefSeq" id="WP_101355774.1">
    <property type="nucleotide sequence ID" value="NZ_PIQO01000018.1"/>
</dbReference>
<accession>A0A2N3LFY1</accession>
<dbReference type="GO" id="GO:0008982">
    <property type="term" value="F:protein-N(PI)-phosphohistidine-sugar phosphotransferase activity"/>
    <property type="evidence" value="ECO:0007669"/>
    <property type="project" value="InterPro"/>
</dbReference>
<dbReference type="SUPFAM" id="SSF52794">
    <property type="entry name" value="PTS system IIB component-like"/>
    <property type="match status" value="1"/>
</dbReference>
<keyword evidence="2" id="KW-0677">Repeat</keyword>
<dbReference type="InterPro" id="IPR013196">
    <property type="entry name" value="HTH_11"/>
</dbReference>
<dbReference type="PROSITE" id="PS51099">
    <property type="entry name" value="PTS_EIIB_TYPE_2"/>
    <property type="match status" value="1"/>
</dbReference>
<dbReference type="PROSITE" id="PS51094">
    <property type="entry name" value="PTS_EIIA_TYPE_2"/>
    <property type="match status" value="1"/>
</dbReference>
<keyword evidence="1" id="KW-0808">Transferase</keyword>
<dbReference type="InterPro" id="IPR002178">
    <property type="entry name" value="PTS_EIIA_type-2_dom"/>
</dbReference>
<dbReference type="EMBL" id="PIQO01000018">
    <property type="protein sequence ID" value="PKR83433.1"/>
    <property type="molecule type" value="Genomic_DNA"/>
</dbReference>
<evidence type="ECO:0000259" key="5">
    <source>
        <dbReference type="PROSITE" id="PS51372"/>
    </source>
</evidence>
<dbReference type="OrthoDB" id="369398at2"/>
<dbReference type="InterPro" id="IPR013011">
    <property type="entry name" value="PTS_EIIB_2"/>
</dbReference>
<dbReference type="InterPro" id="IPR011608">
    <property type="entry name" value="PRD"/>
</dbReference>
<evidence type="ECO:0000313" key="7">
    <source>
        <dbReference type="Proteomes" id="UP000233440"/>
    </source>
</evidence>
<sequence length="699" mass="80667">MSLDQRSTAILSYLIKAQTYVKVEELVENYRISRRTVYYDIGKINDWLKENDLLPIQHVRSTGFLIDEETAKEVPRKLGTLRTWHYEYSARERKAWLAIYLMARDNPLYLENLMEKIRVSRNTTIEDLKGLKLELIRFNLTLEFERKSGYVIFGNEEDKRKAIVHYLQHVLPNENWQSLLSKIPMILNKSSNQFAFEKMKAVQQIVGESEQELNIQFTDEILYSLSFRLLLFCRRVSQGKKIIIDPIEKEVLRDTKQYKAAQKIGNKLSALFEMDFPEDEILYITKHLLSSRVQFSEDIEIVNSGSEILVKVVTQMVTDFQKYACVFFKDRQEIEKSLLLHIKPAYYRIRYGLEFESDMTISIKEQYHDIFLLTKKVISHLEAVVGKEVNENEIALIAMHFGGWMQKVGAKPAQRKKALLVCTNGVGTSRLLLHQLEGLFSTIDLIGSVSLREYERNQYDADFIISTIPLQEKSKPVFVVNPILTESEMESLLKKVNVYFDNSSKQSSSIDVLMEIIQKHATILDKELLQQELKQYLYKPEKVAKEIGKPTLSSILQMKYIQLKKEASDWKDAIRMASEPLLREGAISEEYVQAMIHSINKMGPYIVVAPKVAIPHARPEDGVKKLSMSLLKLSKAAPFSESRKHDIQIVIVLAAIDGETHLKALSQLTEMFSSPENLNKVLLARSTEEIFDLVTAYSK</sequence>
<dbReference type="GO" id="GO:0009401">
    <property type="term" value="P:phosphoenolpyruvate-dependent sugar phosphotransferase system"/>
    <property type="evidence" value="ECO:0007669"/>
    <property type="project" value="InterPro"/>
</dbReference>
<dbReference type="SUPFAM" id="SSF46785">
    <property type="entry name" value="Winged helix' DNA-binding domain"/>
    <property type="match status" value="1"/>
</dbReference>
<feature type="domain" description="PTS EIIB type-2" evidence="4">
    <location>
        <begin position="416"/>
        <end position="504"/>
    </location>
</feature>
<dbReference type="Pfam" id="PF00359">
    <property type="entry name" value="PTS_EIIA_2"/>
    <property type="match status" value="1"/>
</dbReference>
<evidence type="ECO:0000256" key="1">
    <source>
        <dbReference type="ARBA" id="ARBA00022679"/>
    </source>
</evidence>
<evidence type="ECO:0000259" key="3">
    <source>
        <dbReference type="PROSITE" id="PS51094"/>
    </source>
</evidence>
<dbReference type="InterPro" id="IPR036095">
    <property type="entry name" value="PTS_EIIB-like_sf"/>
</dbReference>
<gene>
    <name evidence="6" type="ORF">CWO92_18895</name>
</gene>
<evidence type="ECO:0000259" key="4">
    <source>
        <dbReference type="PROSITE" id="PS51099"/>
    </source>
</evidence>
<feature type="domain" description="PTS EIIA type-2" evidence="3">
    <location>
        <begin position="554"/>
        <end position="697"/>
    </location>
</feature>
<keyword evidence="7" id="KW-1185">Reference proteome</keyword>
<dbReference type="Gene3D" id="1.10.10.10">
    <property type="entry name" value="Winged helix-like DNA-binding domain superfamily/Winged helix DNA-binding domain"/>
    <property type="match status" value="1"/>
</dbReference>
<evidence type="ECO:0000256" key="2">
    <source>
        <dbReference type="ARBA" id="ARBA00022737"/>
    </source>
</evidence>
<dbReference type="InterPro" id="IPR036390">
    <property type="entry name" value="WH_DNA-bd_sf"/>
</dbReference>
<dbReference type="GO" id="GO:0006355">
    <property type="term" value="P:regulation of DNA-templated transcription"/>
    <property type="evidence" value="ECO:0007669"/>
    <property type="project" value="InterPro"/>
</dbReference>
<dbReference type="PROSITE" id="PS51372">
    <property type="entry name" value="PRD_2"/>
    <property type="match status" value="2"/>
</dbReference>
<dbReference type="Pfam" id="PF00874">
    <property type="entry name" value="PRD"/>
    <property type="match status" value="2"/>
</dbReference>
<dbReference type="PANTHER" id="PTHR30185">
    <property type="entry name" value="CRYPTIC BETA-GLUCOSIDE BGL OPERON ANTITERMINATOR"/>
    <property type="match status" value="1"/>
</dbReference>
<dbReference type="PANTHER" id="PTHR30185:SF9">
    <property type="entry name" value="MANNITOL-SPECIFIC PHOSPHOTRANSFERASE ENZYME IIA COMPONENT"/>
    <property type="match status" value="1"/>
</dbReference>
<dbReference type="SUPFAM" id="SSF55804">
    <property type="entry name" value="Phoshotransferase/anion transport protein"/>
    <property type="match status" value="1"/>
</dbReference>
<protein>
    <submittedName>
        <fullName evidence="6">Uncharacterized protein</fullName>
    </submittedName>
</protein>
<dbReference type="Pfam" id="PF08279">
    <property type="entry name" value="HTH_11"/>
    <property type="match status" value="1"/>
</dbReference>
<comment type="caution">
    <text evidence="6">The sequence shown here is derived from an EMBL/GenBank/DDBJ whole genome shotgun (WGS) entry which is preliminary data.</text>
</comment>
<evidence type="ECO:0000313" key="6">
    <source>
        <dbReference type="EMBL" id="PKR83433.1"/>
    </source>
</evidence>
<dbReference type="Gene3D" id="3.40.930.10">
    <property type="entry name" value="Mannitol-specific EII, Chain A"/>
    <property type="match status" value="1"/>
</dbReference>
<dbReference type="CDD" id="cd05568">
    <property type="entry name" value="PTS_IIB_bgl_like"/>
    <property type="match status" value="1"/>
</dbReference>
<dbReference type="SUPFAM" id="SSF63520">
    <property type="entry name" value="PTS-regulatory domain, PRD"/>
    <property type="match status" value="2"/>
</dbReference>
<dbReference type="Gene3D" id="3.40.50.2300">
    <property type="match status" value="1"/>
</dbReference>
<organism evidence="6 7">
    <name type="scientific">Heyndrickxia camelliae</name>
    <dbReference type="NCBI Taxonomy" id="1707093"/>
    <lineage>
        <taxon>Bacteria</taxon>
        <taxon>Bacillati</taxon>
        <taxon>Bacillota</taxon>
        <taxon>Bacilli</taxon>
        <taxon>Bacillales</taxon>
        <taxon>Bacillaceae</taxon>
        <taxon>Heyndrickxia</taxon>
    </lineage>
</organism>